<dbReference type="GO" id="GO:0008902">
    <property type="term" value="F:hydroxymethylpyrimidine kinase activity"/>
    <property type="evidence" value="ECO:0007669"/>
    <property type="project" value="UniProtKB-EC"/>
</dbReference>
<evidence type="ECO:0000313" key="8">
    <source>
        <dbReference type="EMBL" id="MXP44087.1"/>
    </source>
</evidence>
<accession>A0A845B3U9</accession>
<keyword evidence="9" id="KW-1185">Reference proteome</keyword>
<feature type="domain" description="Pyridoxamine kinase/Phosphomethylpyrimidine kinase" evidence="7">
    <location>
        <begin position="122"/>
        <end position="279"/>
    </location>
</feature>
<evidence type="ECO:0000256" key="1">
    <source>
        <dbReference type="ARBA" id="ARBA00004948"/>
    </source>
</evidence>
<dbReference type="FunFam" id="3.40.1190.20:FF:000003">
    <property type="entry name" value="Phosphomethylpyrimidine kinase ThiD"/>
    <property type="match status" value="1"/>
</dbReference>
<dbReference type="CDD" id="cd01169">
    <property type="entry name" value="HMPP_kinase"/>
    <property type="match status" value="1"/>
</dbReference>
<dbReference type="GO" id="GO:0009229">
    <property type="term" value="P:thiamine diphosphate biosynthetic process"/>
    <property type="evidence" value="ECO:0007669"/>
    <property type="project" value="UniProtKB-UniPathway"/>
</dbReference>
<evidence type="ECO:0000256" key="4">
    <source>
        <dbReference type="ARBA" id="ARBA00022741"/>
    </source>
</evidence>
<dbReference type="GO" id="GO:0009228">
    <property type="term" value="P:thiamine biosynthetic process"/>
    <property type="evidence" value="ECO:0007669"/>
    <property type="project" value="InterPro"/>
</dbReference>
<dbReference type="Gene3D" id="3.40.1190.20">
    <property type="match status" value="1"/>
</dbReference>
<dbReference type="UniPathway" id="UPA00060">
    <property type="reaction ID" value="UER00138"/>
</dbReference>
<dbReference type="GO" id="GO:0005524">
    <property type="term" value="F:ATP binding"/>
    <property type="evidence" value="ECO:0007669"/>
    <property type="project" value="UniProtKB-KW"/>
</dbReference>
<evidence type="ECO:0000256" key="5">
    <source>
        <dbReference type="ARBA" id="ARBA00022777"/>
    </source>
</evidence>
<keyword evidence="5 8" id="KW-0418">Kinase</keyword>
<dbReference type="InterPro" id="IPR029056">
    <property type="entry name" value="Ribokinase-like"/>
</dbReference>
<name>A0A845B3U9_9SPHN</name>
<gene>
    <name evidence="8" type="ORF">GRI65_06430</name>
</gene>
<dbReference type="Pfam" id="PF08543">
    <property type="entry name" value="Phos_pyr_kin"/>
    <property type="match status" value="2"/>
</dbReference>
<dbReference type="Proteomes" id="UP000431922">
    <property type="component" value="Unassembled WGS sequence"/>
</dbReference>
<reference evidence="8 9" key="1">
    <citation type="submission" date="2019-12" db="EMBL/GenBank/DDBJ databases">
        <title>Genomic-based taxomic classification of the family Erythrobacteraceae.</title>
        <authorList>
            <person name="Xu L."/>
        </authorList>
    </citation>
    <scope>NUCLEOTIDE SEQUENCE [LARGE SCALE GENOMIC DNA]</scope>
    <source>
        <strain evidence="8 9">KCTC 42453</strain>
    </source>
</reference>
<dbReference type="PANTHER" id="PTHR20858:SF17">
    <property type="entry name" value="HYDROXYMETHYLPYRIMIDINE_PHOSPHOMETHYLPYRIMIDINE KINASE THI20-RELATED"/>
    <property type="match status" value="1"/>
</dbReference>
<dbReference type="PANTHER" id="PTHR20858">
    <property type="entry name" value="PHOSPHOMETHYLPYRIMIDINE KINASE"/>
    <property type="match status" value="1"/>
</dbReference>
<keyword evidence="4" id="KW-0547">Nucleotide-binding</keyword>
<dbReference type="AlphaFoldDB" id="A0A845B3U9"/>
<dbReference type="InterPro" id="IPR004399">
    <property type="entry name" value="HMP/HMP-P_kinase_dom"/>
</dbReference>
<feature type="domain" description="Pyridoxamine kinase/Phosphomethylpyrimidine kinase" evidence="7">
    <location>
        <begin position="15"/>
        <end position="99"/>
    </location>
</feature>
<comment type="caution">
    <text evidence="8">The sequence shown here is derived from an EMBL/GenBank/DDBJ whole genome shotgun (WGS) entry which is preliminary data.</text>
</comment>
<evidence type="ECO:0000256" key="6">
    <source>
        <dbReference type="ARBA" id="ARBA00022840"/>
    </source>
</evidence>
<evidence type="ECO:0000256" key="3">
    <source>
        <dbReference type="ARBA" id="ARBA00022679"/>
    </source>
</evidence>
<dbReference type="OrthoDB" id="9810880at2"/>
<dbReference type="SUPFAM" id="SSF53613">
    <property type="entry name" value="Ribokinase-like"/>
    <property type="match status" value="1"/>
</dbReference>
<dbReference type="EC" id="2.7.1.49" evidence="2"/>
<protein>
    <recommendedName>
        <fullName evidence="2">hydroxymethylpyrimidine kinase</fullName>
        <ecNumber evidence="2">2.7.1.49</ecNumber>
    </recommendedName>
</protein>
<evidence type="ECO:0000313" key="9">
    <source>
        <dbReference type="Proteomes" id="UP000431922"/>
    </source>
</evidence>
<evidence type="ECO:0000259" key="7">
    <source>
        <dbReference type="Pfam" id="PF08543"/>
    </source>
</evidence>
<comment type="pathway">
    <text evidence="1">Cofactor biosynthesis; thiamine diphosphate biosynthesis.</text>
</comment>
<dbReference type="RefSeq" id="WP_160755732.1">
    <property type="nucleotide sequence ID" value="NZ_WTYL01000002.1"/>
</dbReference>
<proteinExistence type="predicted"/>
<organism evidence="8 9">
    <name type="scientific">Allopontixanthobacter sediminis</name>
    <dbReference type="NCBI Taxonomy" id="1689985"/>
    <lineage>
        <taxon>Bacteria</taxon>
        <taxon>Pseudomonadati</taxon>
        <taxon>Pseudomonadota</taxon>
        <taxon>Alphaproteobacteria</taxon>
        <taxon>Sphingomonadales</taxon>
        <taxon>Erythrobacteraceae</taxon>
        <taxon>Allopontixanthobacter</taxon>
    </lineage>
</organism>
<keyword evidence="3" id="KW-0808">Transferase</keyword>
<keyword evidence="6" id="KW-0067">ATP-binding</keyword>
<dbReference type="GO" id="GO:0005829">
    <property type="term" value="C:cytosol"/>
    <property type="evidence" value="ECO:0007669"/>
    <property type="project" value="TreeGrafter"/>
</dbReference>
<evidence type="ECO:0000256" key="2">
    <source>
        <dbReference type="ARBA" id="ARBA00012135"/>
    </source>
</evidence>
<dbReference type="EMBL" id="WTYL01000002">
    <property type="protein sequence ID" value="MXP44087.1"/>
    <property type="molecule type" value="Genomic_DNA"/>
</dbReference>
<dbReference type="InterPro" id="IPR013749">
    <property type="entry name" value="PM/HMP-P_kinase-1"/>
</dbReference>
<sequence length="288" mass="29678">MNKAPPRILSIAGSDSSGGAGIQADIKTITMLSGFAMTAITAVTAQNTVGVQGITPIAGEFVQEQIASCIDDIGADAIKIGMLGNEDIVHHVAAALVAAPEINARSAAGHIAKNAPPGTGRFPIVLDPVMVATSGARLIDEAAISAMRARLFPLATLLTPNLPELELLADRELRTLELMQDAAGELAKQAGCDVLAKGGHTDDERVIDVLVSPSGDASVFQHPRLSTPHTHGSGCTLSSAIATLIGHGLPLEDAVRIARKFVYSAMEHAPGFGRGNGPMGHQAVRNSA</sequence>
<dbReference type="GO" id="GO:0008972">
    <property type="term" value="F:phosphomethylpyrimidine kinase activity"/>
    <property type="evidence" value="ECO:0007669"/>
    <property type="project" value="InterPro"/>
</dbReference>